<evidence type="ECO:0008006" key="3">
    <source>
        <dbReference type="Google" id="ProtNLM"/>
    </source>
</evidence>
<dbReference type="EMBL" id="CP001875">
    <property type="protein sequence ID" value="ADD77540.1"/>
    <property type="molecule type" value="Genomic_DNA"/>
</dbReference>
<dbReference type="STRING" id="706191.PANA_2373"/>
<organism evidence="1 2">
    <name type="scientific">Pantoea ananatis (strain LMG 20103)</name>
    <dbReference type="NCBI Taxonomy" id="706191"/>
    <lineage>
        <taxon>Bacteria</taxon>
        <taxon>Pseudomonadati</taxon>
        <taxon>Pseudomonadota</taxon>
        <taxon>Gammaproteobacteria</taxon>
        <taxon>Enterobacterales</taxon>
        <taxon>Erwiniaceae</taxon>
        <taxon>Pantoea</taxon>
    </lineage>
</organism>
<accession>D4GHM3</accession>
<evidence type="ECO:0000313" key="2">
    <source>
        <dbReference type="Proteomes" id="UP000001702"/>
    </source>
</evidence>
<keyword evidence="2" id="KW-1185">Reference proteome</keyword>
<sequence>MLNTGQWPLVWVLMELNMKKMVNFRIALSLMFVFAVAGCKTPPKMTDDTMVSSTVDGTTMIHRHAVAAPAQFSALNESYRALYPASVMTRPDFGGKVVETLKTGETYTVVGQVENNWLALGEEAQAEAPPAASDAKATDSKAAQAQATTSAIKVVGYVPFRAVVKSDLYDQTVKADQPKRRARAAAKKKTCVSVDGNSQACQNKNNGTWIIN</sequence>
<dbReference type="eggNOG" id="ENOG503011I">
    <property type="taxonomic scope" value="Bacteria"/>
</dbReference>
<dbReference type="HOGENOM" id="CLU_127680_0_0_6"/>
<reference evidence="1 2" key="1">
    <citation type="journal article" date="2010" name="J. Bacteriol.">
        <title>Genome sequence of Pantoea ananatis LMG20103, the causative agent of Eucalyptus blight and dieback.</title>
        <authorList>
            <person name="De Maayer P."/>
            <person name="Chan W.Y."/>
            <person name="Venter S.N."/>
            <person name="Toth I.K."/>
            <person name="Birch P.R."/>
            <person name="Joubert F."/>
            <person name="Coutinho T.A."/>
        </authorList>
    </citation>
    <scope>NUCLEOTIDE SEQUENCE [LARGE SCALE GENOMIC DNA]</scope>
    <source>
        <strain evidence="1 2">LMG 20103</strain>
    </source>
</reference>
<name>D4GHM3_PANAM</name>
<protein>
    <recommendedName>
        <fullName evidence="3">SH3 domain-containing protein</fullName>
    </recommendedName>
</protein>
<proteinExistence type="predicted"/>
<dbReference type="KEGG" id="pam:PANA_2373"/>
<dbReference type="Proteomes" id="UP000001702">
    <property type="component" value="Chromosome"/>
</dbReference>
<gene>
    <name evidence="1" type="ordered locus">PANA_2373</name>
</gene>
<evidence type="ECO:0000313" key="1">
    <source>
        <dbReference type="EMBL" id="ADD77540.1"/>
    </source>
</evidence>
<dbReference type="AlphaFoldDB" id="D4GHM3"/>